<name>A0A8J2UEL8_9BACT</name>
<comment type="caution">
    <text evidence="2">The sequence shown here is derived from an EMBL/GenBank/DDBJ whole genome shotgun (WGS) entry which is preliminary data.</text>
</comment>
<keyword evidence="1" id="KW-0472">Membrane</keyword>
<reference evidence="2" key="1">
    <citation type="journal article" date="2014" name="Int. J. Syst. Evol. Microbiol.">
        <title>Complete genome sequence of Corynebacterium casei LMG S-19264T (=DSM 44701T), isolated from a smear-ripened cheese.</title>
        <authorList>
            <consortium name="US DOE Joint Genome Institute (JGI-PGF)"/>
            <person name="Walter F."/>
            <person name="Albersmeier A."/>
            <person name="Kalinowski J."/>
            <person name="Ruckert C."/>
        </authorList>
    </citation>
    <scope>NUCLEOTIDE SEQUENCE</scope>
    <source>
        <strain evidence="2">CGMCC 1.15448</strain>
    </source>
</reference>
<feature type="transmembrane region" description="Helical" evidence="1">
    <location>
        <begin position="127"/>
        <end position="143"/>
    </location>
</feature>
<feature type="transmembrane region" description="Helical" evidence="1">
    <location>
        <begin position="276"/>
        <end position="295"/>
    </location>
</feature>
<feature type="transmembrane region" description="Helical" evidence="1">
    <location>
        <begin position="6"/>
        <end position="24"/>
    </location>
</feature>
<protein>
    <recommendedName>
        <fullName evidence="4">Glycosyltransferase RgtA/B/C/D-like domain-containing protein</fullName>
    </recommendedName>
</protein>
<keyword evidence="1" id="KW-0812">Transmembrane</keyword>
<evidence type="ECO:0008006" key="4">
    <source>
        <dbReference type="Google" id="ProtNLM"/>
    </source>
</evidence>
<feature type="transmembrane region" description="Helical" evidence="1">
    <location>
        <begin position="341"/>
        <end position="360"/>
    </location>
</feature>
<accession>A0A8J2UEL8</accession>
<feature type="transmembrane region" description="Helical" evidence="1">
    <location>
        <begin position="191"/>
        <end position="209"/>
    </location>
</feature>
<feature type="transmembrane region" description="Helical" evidence="1">
    <location>
        <begin position="252"/>
        <end position="270"/>
    </location>
</feature>
<sequence>MTKKQYYGLFITLGASLLLSLMYCPPVDPEFGDKEFFRYCGRVLLLGQVPYRDFFDHKPPLIYFVNAAGILLGHWGMWIITATLALLVTGLFYRLCCRYRLAFPWLLPLLFNLMLRDNMIAHGINFTREYSTYFIMLFFLTMMSKSRYRHFGMGFFAALTFFMQQEQVLSLAPFLLYLLWEKIPMSIGARLLRLAAGFCAVAIPLLLFFAVHRSLGYLWADAYLINVNWYIQEYKSLGDHFRAIKKIIDGGNYEIPFMVALILGVFSLFLRNQNKPLVLAALGAFLLSLTPEFMGGRTMGLTVFRDMMGYFLPLSATVCIVLFTVFAFTEDPALTDKRIRLPYVFLLCTSLVYTTFQHVAHLSRRNYQKDVEGPVADYLDAQPLKQYDLYVFLEEDFAAMYNQRNLLCPSIYYYQHFWTWYPQWDPGHRILESIAGDLIRHKTTYVFMDSAGFAMMKNKADQDWWLTFMQTHYHRLSVPGKPNSDLWKINEP</sequence>
<dbReference type="Proteomes" id="UP000607559">
    <property type="component" value="Unassembled WGS sequence"/>
</dbReference>
<gene>
    <name evidence="2" type="ORF">GCM10011511_33100</name>
</gene>
<reference evidence="2" key="2">
    <citation type="submission" date="2020-09" db="EMBL/GenBank/DDBJ databases">
        <authorList>
            <person name="Sun Q."/>
            <person name="Zhou Y."/>
        </authorList>
    </citation>
    <scope>NUCLEOTIDE SEQUENCE</scope>
    <source>
        <strain evidence="2">CGMCC 1.15448</strain>
    </source>
</reference>
<dbReference type="EMBL" id="BMJC01000003">
    <property type="protein sequence ID" value="GGB07000.1"/>
    <property type="molecule type" value="Genomic_DNA"/>
</dbReference>
<evidence type="ECO:0000313" key="3">
    <source>
        <dbReference type="Proteomes" id="UP000607559"/>
    </source>
</evidence>
<keyword evidence="3" id="KW-1185">Reference proteome</keyword>
<keyword evidence="1" id="KW-1133">Transmembrane helix</keyword>
<evidence type="ECO:0000256" key="1">
    <source>
        <dbReference type="SAM" id="Phobius"/>
    </source>
</evidence>
<organism evidence="2 3">
    <name type="scientific">Puia dinghuensis</name>
    <dbReference type="NCBI Taxonomy" id="1792502"/>
    <lineage>
        <taxon>Bacteria</taxon>
        <taxon>Pseudomonadati</taxon>
        <taxon>Bacteroidota</taxon>
        <taxon>Chitinophagia</taxon>
        <taxon>Chitinophagales</taxon>
        <taxon>Chitinophagaceae</taxon>
        <taxon>Puia</taxon>
    </lineage>
</organism>
<feature type="transmembrane region" description="Helical" evidence="1">
    <location>
        <begin position="61"/>
        <end position="93"/>
    </location>
</feature>
<proteinExistence type="predicted"/>
<dbReference type="RefSeq" id="WP_188933591.1">
    <property type="nucleotide sequence ID" value="NZ_BMJC01000003.1"/>
</dbReference>
<feature type="transmembrane region" description="Helical" evidence="1">
    <location>
        <begin position="155"/>
        <end position="179"/>
    </location>
</feature>
<feature type="transmembrane region" description="Helical" evidence="1">
    <location>
        <begin position="307"/>
        <end position="329"/>
    </location>
</feature>
<dbReference type="AlphaFoldDB" id="A0A8J2UEL8"/>
<evidence type="ECO:0000313" key="2">
    <source>
        <dbReference type="EMBL" id="GGB07000.1"/>
    </source>
</evidence>